<proteinExistence type="predicted"/>
<gene>
    <name evidence="2" type="ORF">S03H2_63066</name>
</gene>
<dbReference type="InterPro" id="IPR036918">
    <property type="entry name" value="Pyrv_Knase_C_sf"/>
</dbReference>
<comment type="caution">
    <text evidence="2">The sequence shown here is derived from an EMBL/GenBank/DDBJ whole genome shotgun (WGS) entry which is preliminary data.</text>
</comment>
<feature type="domain" description="Pyruvate kinase C-terminal" evidence="1">
    <location>
        <begin position="1"/>
        <end position="72"/>
    </location>
</feature>
<feature type="non-terminal residue" evidence="2">
    <location>
        <position position="1"/>
    </location>
</feature>
<evidence type="ECO:0000259" key="1">
    <source>
        <dbReference type="Pfam" id="PF02887"/>
    </source>
</evidence>
<dbReference type="InterPro" id="IPR015795">
    <property type="entry name" value="Pyrv_Knase_C"/>
</dbReference>
<protein>
    <recommendedName>
        <fullName evidence="1">Pyruvate kinase C-terminal domain-containing protein</fullName>
    </recommendedName>
</protein>
<dbReference type="EMBL" id="BARU01040828">
    <property type="protein sequence ID" value="GAH81871.1"/>
    <property type="molecule type" value="Genomic_DNA"/>
</dbReference>
<dbReference type="SUPFAM" id="SSF52935">
    <property type="entry name" value="PK C-terminal domain-like"/>
    <property type="match status" value="1"/>
</dbReference>
<dbReference type="Pfam" id="PF02887">
    <property type="entry name" value="PK_C"/>
    <property type="match status" value="1"/>
</dbReference>
<organism evidence="2">
    <name type="scientific">marine sediment metagenome</name>
    <dbReference type="NCBI Taxonomy" id="412755"/>
    <lineage>
        <taxon>unclassified sequences</taxon>
        <taxon>metagenomes</taxon>
        <taxon>ecological metagenomes</taxon>
    </lineage>
</organism>
<dbReference type="Gene3D" id="3.40.1380.20">
    <property type="entry name" value="Pyruvate kinase, C-terminal domain"/>
    <property type="match status" value="1"/>
</dbReference>
<reference evidence="2" key="1">
    <citation type="journal article" date="2014" name="Front. Microbiol.">
        <title>High frequency of phylogenetically diverse reductive dehalogenase-homologous genes in deep subseafloor sedimentary metagenomes.</title>
        <authorList>
            <person name="Kawai M."/>
            <person name="Futagami T."/>
            <person name="Toyoda A."/>
            <person name="Takaki Y."/>
            <person name="Nishi S."/>
            <person name="Hori S."/>
            <person name="Arai W."/>
            <person name="Tsubouchi T."/>
            <person name="Morono Y."/>
            <person name="Uchiyama I."/>
            <person name="Ito T."/>
            <person name="Fujiyama A."/>
            <person name="Inagaki F."/>
            <person name="Takami H."/>
        </authorList>
    </citation>
    <scope>NUCLEOTIDE SEQUENCE</scope>
    <source>
        <strain evidence="2">Expedition CK06-06</strain>
    </source>
</reference>
<name>X1IHG8_9ZZZZ</name>
<dbReference type="AlphaFoldDB" id="X1IHG8"/>
<evidence type="ECO:0000313" key="2">
    <source>
        <dbReference type="EMBL" id="GAH81871.1"/>
    </source>
</evidence>
<accession>X1IHG8</accession>
<sequence>LAITPSQATQRQLSLSWGVRAFQVPEASKIDDLFARGARVAKEAGLAHEGDLVVITGGVPIGISGSTNLLKVEGV</sequence>